<proteinExistence type="inferred from homology"/>
<dbReference type="Gene3D" id="1.10.150.130">
    <property type="match status" value="1"/>
</dbReference>
<dbReference type="SUPFAM" id="SSF56349">
    <property type="entry name" value="DNA breaking-rejoining enzymes"/>
    <property type="match status" value="1"/>
</dbReference>
<dbReference type="Pfam" id="PF00589">
    <property type="entry name" value="Phage_integrase"/>
    <property type="match status" value="1"/>
</dbReference>
<dbReference type="GO" id="GO:0006310">
    <property type="term" value="P:DNA recombination"/>
    <property type="evidence" value="ECO:0007669"/>
    <property type="project" value="UniProtKB-KW"/>
</dbReference>
<dbReference type="InterPro" id="IPR002104">
    <property type="entry name" value="Integrase_catalytic"/>
</dbReference>
<dbReference type="Proteomes" id="UP000316798">
    <property type="component" value="Chromosome"/>
</dbReference>
<dbReference type="EMBL" id="CP035503">
    <property type="protein sequence ID" value="QDL38790.1"/>
    <property type="molecule type" value="Genomic_DNA"/>
</dbReference>
<dbReference type="PANTHER" id="PTHR30629">
    <property type="entry name" value="PROPHAGE INTEGRASE"/>
    <property type="match status" value="1"/>
</dbReference>
<dbReference type="Pfam" id="PF13356">
    <property type="entry name" value="Arm-DNA-bind_3"/>
    <property type="match status" value="1"/>
</dbReference>
<dbReference type="Gene3D" id="3.30.160.390">
    <property type="entry name" value="Integrase, DNA-binding domain"/>
    <property type="match status" value="1"/>
</dbReference>
<gene>
    <name evidence="6" type="ORF">EUB48_17005</name>
</gene>
<dbReference type="PROSITE" id="PS51898">
    <property type="entry name" value="TYR_RECOMBINASE"/>
    <property type="match status" value="1"/>
</dbReference>
<keyword evidence="4" id="KW-0233">DNA recombination</keyword>
<dbReference type="OrthoDB" id="8556969at2"/>
<dbReference type="InterPro" id="IPR050808">
    <property type="entry name" value="Phage_Integrase"/>
</dbReference>
<evidence type="ECO:0000259" key="5">
    <source>
        <dbReference type="PROSITE" id="PS51898"/>
    </source>
</evidence>
<dbReference type="InterPro" id="IPR025166">
    <property type="entry name" value="Integrase_DNA_bind_dom"/>
</dbReference>
<accession>A0A515DEI7</accession>
<reference evidence="6 7" key="1">
    <citation type="submission" date="2019-01" db="EMBL/GenBank/DDBJ databases">
        <title>Genomic insights into a novel species Rhodoferax sp.</title>
        <authorList>
            <person name="Jin L."/>
        </authorList>
    </citation>
    <scope>NUCLEOTIDE SEQUENCE [LARGE SCALE GENOMIC DNA]</scope>
    <source>
        <strain evidence="6 7">CHu59-6-5</strain>
    </source>
</reference>
<keyword evidence="2" id="KW-0229">DNA integration</keyword>
<keyword evidence="7" id="KW-1185">Reference proteome</keyword>
<name>A0A515DEI7_9BURK</name>
<dbReference type="AlphaFoldDB" id="A0A515DEI7"/>
<evidence type="ECO:0000256" key="3">
    <source>
        <dbReference type="ARBA" id="ARBA00023125"/>
    </source>
</evidence>
<organism evidence="6 7">
    <name type="scientific">Rhodoferax sediminis</name>
    <dbReference type="NCBI Taxonomy" id="2509614"/>
    <lineage>
        <taxon>Bacteria</taxon>
        <taxon>Pseudomonadati</taxon>
        <taxon>Pseudomonadota</taxon>
        <taxon>Betaproteobacteria</taxon>
        <taxon>Burkholderiales</taxon>
        <taxon>Comamonadaceae</taxon>
        <taxon>Rhodoferax</taxon>
    </lineage>
</organism>
<comment type="similarity">
    <text evidence="1">Belongs to the 'phage' integrase family.</text>
</comment>
<dbReference type="PANTHER" id="PTHR30629:SF2">
    <property type="entry name" value="PROPHAGE INTEGRASE INTS-RELATED"/>
    <property type="match status" value="1"/>
</dbReference>
<evidence type="ECO:0000313" key="6">
    <source>
        <dbReference type="EMBL" id="QDL38790.1"/>
    </source>
</evidence>
<evidence type="ECO:0000256" key="1">
    <source>
        <dbReference type="ARBA" id="ARBA00008857"/>
    </source>
</evidence>
<dbReference type="RefSeq" id="WP_142820228.1">
    <property type="nucleotide sequence ID" value="NZ_CP035503.1"/>
</dbReference>
<evidence type="ECO:0000256" key="4">
    <source>
        <dbReference type="ARBA" id="ARBA00023172"/>
    </source>
</evidence>
<dbReference type="InterPro" id="IPR011010">
    <property type="entry name" value="DNA_brk_join_enz"/>
</dbReference>
<sequence length="398" mass="45310">MAKTSIPVKLTKTAVDNAQPLVIDGVPRQRLYLDTELKGFGLCVGARTKTFFTQRDMNGKTVRVTIGRYGVYIVAQAREEARELLIRMTKGINPNREKEQRRTASMTFGEALTMHLDSNKRRSERTIHDYRYLAEQYLSDWLGRPLIEFTRKDCRDRHQKIGIDHGPYAANTAFRVFRAAYNSALKVHEELGVNPTIAVDWFPEERRKAAIPSVDLAAWFREVLALPNPVRRDYLLFVMLTGLRRQNAASVRWSDVDWANRALLVPSPKSGRPFQLPLSDLLLDLLKGRQGCEQTKTVFADSPWIFPADGKTGHISEPREDFGVSFTIHGLRNTFITVAESLDISPYAIKMLVNHSTPDKQDVTAGYITPELERLRKPMQQITDRLRALCQGSLVTRV</sequence>
<protein>
    <submittedName>
        <fullName evidence="6">DUF4102 domain-containing protein</fullName>
    </submittedName>
</protein>
<feature type="domain" description="Tyr recombinase" evidence="5">
    <location>
        <begin position="206"/>
        <end position="380"/>
    </location>
</feature>
<dbReference type="GO" id="GO:0015074">
    <property type="term" value="P:DNA integration"/>
    <property type="evidence" value="ECO:0007669"/>
    <property type="project" value="UniProtKB-KW"/>
</dbReference>
<dbReference type="InterPro" id="IPR013762">
    <property type="entry name" value="Integrase-like_cat_sf"/>
</dbReference>
<dbReference type="InterPro" id="IPR010998">
    <property type="entry name" value="Integrase_recombinase_N"/>
</dbReference>
<dbReference type="GO" id="GO:0003677">
    <property type="term" value="F:DNA binding"/>
    <property type="evidence" value="ECO:0007669"/>
    <property type="project" value="UniProtKB-KW"/>
</dbReference>
<keyword evidence="3" id="KW-0238">DNA-binding</keyword>
<evidence type="ECO:0000256" key="2">
    <source>
        <dbReference type="ARBA" id="ARBA00022908"/>
    </source>
</evidence>
<dbReference type="Gene3D" id="1.10.443.10">
    <property type="entry name" value="Intergrase catalytic core"/>
    <property type="match status" value="1"/>
</dbReference>
<dbReference type="InterPro" id="IPR038488">
    <property type="entry name" value="Integrase_DNA-bd_sf"/>
</dbReference>
<evidence type="ECO:0000313" key="7">
    <source>
        <dbReference type="Proteomes" id="UP000316798"/>
    </source>
</evidence>
<dbReference type="KEGG" id="rhf:EUB48_17005"/>